<keyword evidence="2" id="KW-0004">4Fe-4S</keyword>
<keyword evidence="5" id="KW-0408">Iron</keyword>
<name>Q095T8_STIAD</name>
<evidence type="ECO:0000256" key="8">
    <source>
        <dbReference type="SAM" id="MobiDB-lite"/>
    </source>
</evidence>
<dbReference type="GO" id="GO:0061798">
    <property type="term" value="F:GTP 3',8'-cyclase activity"/>
    <property type="evidence" value="ECO:0007669"/>
    <property type="project" value="TreeGrafter"/>
</dbReference>
<proteinExistence type="predicted"/>
<dbReference type="Proteomes" id="UP000032702">
    <property type="component" value="Unassembled WGS sequence"/>
</dbReference>
<comment type="cofactor">
    <cofactor evidence="1">
        <name>[4Fe-4S] cluster</name>
        <dbReference type="ChEBI" id="CHEBI:49883"/>
    </cofactor>
</comment>
<dbReference type="InterPro" id="IPR006638">
    <property type="entry name" value="Elp3/MiaA/NifB-like_rSAM"/>
</dbReference>
<evidence type="ECO:0000256" key="1">
    <source>
        <dbReference type="ARBA" id="ARBA00001966"/>
    </source>
</evidence>
<evidence type="ECO:0000256" key="4">
    <source>
        <dbReference type="ARBA" id="ARBA00022723"/>
    </source>
</evidence>
<evidence type="ECO:0000256" key="2">
    <source>
        <dbReference type="ARBA" id="ARBA00022485"/>
    </source>
</evidence>
<sequence>MTPAMLPLASSRDPLAPPLLDAQGRRMTYLRLSVTDRCNFRCTYCSPASWGGKKDLLSALEFERIVSVFASMGIQRVRLTGGEPLIRPDILEIAQRLSALPGVERVAITTNASHLERLAVPLREAGVSQLNISLDTLSAETFRRISKQGDFASTLRGIDAAAAAGFASLKLNVVVMRGVNDGEAAALVEYAHARGLTPTLHRADAVRSGRARSHRRADRAAPGLRPAAGGGARGGAHPGEHLGACALLARAGGARGLHLPADPELLRRVQPGPGGLQRRPAQLSGRARASPSAPAHPRRGLGHGAGAGHPSGPGRQARGPPLHRDRQRRHAPTDDGHWRLRGWTTSPAGRWPGSGTSPRCSP</sequence>
<dbReference type="PANTHER" id="PTHR22960">
    <property type="entry name" value="MOLYBDOPTERIN COFACTOR SYNTHESIS PROTEIN A"/>
    <property type="match status" value="1"/>
</dbReference>
<feature type="region of interest" description="Disordered" evidence="8">
    <location>
        <begin position="203"/>
        <end position="236"/>
    </location>
</feature>
<keyword evidence="6" id="KW-0411">Iron-sulfur</keyword>
<evidence type="ECO:0000256" key="5">
    <source>
        <dbReference type="ARBA" id="ARBA00023004"/>
    </source>
</evidence>
<dbReference type="CDD" id="cd01335">
    <property type="entry name" value="Radical_SAM"/>
    <property type="match status" value="1"/>
</dbReference>
<dbReference type="PANTHER" id="PTHR22960:SF0">
    <property type="entry name" value="MOLYBDENUM COFACTOR BIOSYNTHESIS PROTEIN 1"/>
    <property type="match status" value="1"/>
</dbReference>
<dbReference type="InterPro" id="IPR000385">
    <property type="entry name" value="MoaA_NifB_PqqE_Fe-S-bd_CS"/>
</dbReference>
<dbReference type="EMBL" id="AAMD01000032">
    <property type="protein sequence ID" value="EAU67478.1"/>
    <property type="molecule type" value="Genomic_DNA"/>
</dbReference>
<evidence type="ECO:0000259" key="9">
    <source>
        <dbReference type="PROSITE" id="PS51918"/>
    </source>
</evidence>
<dbReference type="Gene3D" id="3.20.20.70">
    <property type="entry name" value="Aldolase class I"/>
    <property type="match status" value="1"/>
</dbReference>
<evidence type="ECO:0000313" key="11">
    <source>
        <dbReference type="Proteomes" id="UP000032702"/>
    </source>
</evidence>
<dbReference type="GO" id="GO:0046872">
    <property type="term" value="F:metal ion binding"/>
    <property type="evidence" value="ECO:0007669"/>
    <property type="project" value="UniProtKB-KW"/>
</dbReference>
<accession>Q095T8</accession>
<keyword evidence="7" id="KW-0501">Molybdenum cofactor biosynthesis</keyword>
<reference evidence="10 11" key="1">
    <citation type="submission" date="2006-04" db="EMBL/GenBank/DDBJ databases">
        <authorList>
            <person name="Nierman W.C."/>
        </authorList>
    </citation>
    <scope>NUCLEOTIDE SEQUENCE [LARGE SCALE GENOMIC DNA]</scope>
    <source>
        <strain evidence="10 11">DW4/3-1</strain>
    </source>
</reference>
<feature type="region of interest" description="Disordered" evidence="8">
    <location>
        <begin position="265"/>
        <end position="362"/>
    </location>
</feature>
<dbReference type="InterPro" id="IPR013785">
    <property type="entry name" value="Aldolase_TIM"/>
</dbReference>
<dbReference type="InterPro" id="IPR058240">
    <property type="entry name" value="rSAM_sf"/>
</dbReference>
<dbReference type="SFLD" id="SFLDG01386">
    <property type="entry name" value="main_SPASM_domain-containing"/>
    <property type="match status" value="1"/>
</dbReference>
<evidence type="ECO:0000313" key="10">
    <source>
        <dbReference type="EMBL" id="EAU67478.1"/>
    </source>
</evidence>
<dbReference type="PROSITE" id="PS01305">
    <property type="entry name" value="MOAA_NIFB_PQQE"/>
    <property type="match status" value="1"/>
</dbReference>
<dbReference type="SFLD" id="SFLDS00029">
    <property type="entry name" value="Radical_SAM"/>
    <property type="match status" value="1"/>
</dbReference>
<dbReference type="SMART" id="SM00729">
    <property type="entry name" value="Elp3"/>
    <property type="match status" value="1"/>
</dbReference>
<dbReference type="InterPro" id="IPR007197">
    <property type="entry name" value="rSAM"/>
</dbReference>
<dbReference type="Pfam" id="PF04055">
    <property type="entry name" value="Radical_SAM"/>
    <property type="match status" value="1"/>
</dbReference>
<dbReference type="AlphaFoldDB" id="Q095T8"/>
<protein>
    <submittedName>
        <fullName evidence="10">Radical SAM:Molybdenum cofactor synthesis C-terminal</fullName>
    </submittedName>
</protein>
<evidence type="ECO:0000256" key="6">
    <source>
        <dbReference type="ARBA" id="ARBA00023014"/>
    </source>
</evidence>
<gene>
    <name evidence="10" type="ORF">STIAU_6939</name>
</gene>
<keyword evidence="3" id="KW-0949">S-adenosyl-L-methionine</keyword>
<feature type="compositionally biased region" description="Low complexity" evidence="8">
    <location>
        <begin position="284"/>
        <end position="295"/>
    </location>
</feature>
<dbReference type="GO" id="GO:0061799">
    <property type="term" value="F:cyclic pyranopterin monophosphate synthase activity"/>
    <property type="evidence" value="ECO:0007669"/>
    <property type="project" value="TreeGrafter"/>
</dbReference>
<evidence type="ECO:0000256" key="3">
    <source>
        <dbReference type="ARBA" id="ARBA00022691"/>
    </source>
</evidence>
<evidence type="ECO:0000256" key="7">
    <source>
        <dbReference type="ARBA" id="ARBA00023150"/>
    </source>
</evidence>
<dbReference type="SFLD" id="SFLDG01067">
    <property type="entry name" value="SPASM/twitch_domain_containing"/>
    <property type="match status" value="1"/>
</dbReference>
<dbReference type="GO" id="GO:0051539">
    <property type="term" value="F:4 iron, 4 sulfur cluster binding"/>
    <property type="evidence" value="ECO:0007669"/>
    <property type="project" value="UniProtKB-KW"/>
</dbReference>
<dbReference type="PROSITE" id="PS51918">
    <property type="entry name" value="RADICAL_SAM"/>
    <property type="match status" value="1"/>
</dbReference>
<keyword evidence="4" id="KW-0479">Metal-binding</keyword>
<dbReference type="SUPFAM" id="SSF102114">
    <property type="entry name" value="Radical SAM enzymes"/>
    <property type="match status" value="1"/>
</dbReference>
<feature type="domain" description="Radical SAM core" evidence="9">
    <location>
        <begin position="22"/>
        <end position="225"/>
    </location>
</feature>
<dbReference type="GO" id="GO:0006777">
    <property type="term" value="P:Mo-molybdopterin cofactor biosynthetic process"/>
    <property type="evidence" value="ECO:0007669"/>
    <property type="project" value="UniProtKB-KW"/>
</dbReference>
<dbReference type="InterPro" id="IPR050105">
    <property type="entry name" value="MoCo_biosynth_MoaA/MoaC"/>
</dbReference>
<feature type="compositionally biased region" description="Gly residues" evidence="8">
    <location>
        <begin position="302"/>
        <end position="311"/>
    </location>
</feature>
<organism evidence="10 11">
    <name type="scientific">Stigmatella aurantiaca (strain DW4/3-1)</name>
    <dbReference type="NCBI Taxonomy" id="378806"/>
    <lineage>
        <taxon>Bacteria</taxon>
        <taxon>Pseudomonadati</taxon>
        <taxon>Myxococcota</taxon>
        <taxon>Myxococcia</taxon>
        <taxon>Myxococcales</taxon>
        <taxon>Cystobacterineae</taxon>
        <taxon>Archangiaceae</taxon>
        <taxon>Stigmatella</taxon>
    </lineage>
</organism>
<comment type="caution">
    <text evidence="10">The sequence shown here is derived from an EMBL/GenBank/DDBJ whole genome shotgun (WGS) entry which is preliminary data.</text>
</comment>